<gene>
    <name evidence="1" type="ORF">B9P99_06685</name>
</gene>
<dbReference type="Proteomes" id="UP000240838">
    <property type="component" value="Unassembled WGS sequence"/>
</dbReference>
<comment type="caution">
    <text evidence="1">The sequence shown here is derived from an EMBL/GenBank/DDBJ whole genome shotgun (WGS) entry which is preliminary data.</text>
</comment>
<evidence type="ECO:0000313" key="2">
    <source>
        <dbReference type="Proteomes" id="UP000240838"/>
    </source>
</evidence>
<dbReference type="EMBL" id="NEXA01000294">
    <property type="protein sequence ID" value="PSN87264.1"/>
    <property type="molecule type" value="Genomic_DNA"/>
</dbReference>
<evidence type="ECO:0000313" key="1">
    <source>
        <dbReference type="EMBL" id="PSN87264.1"/>
    </source>
</evidence>
<organism evidence="1 2">
    <name type="scientific">Candidatus Marsarchaeota G1 archaeon OSP_B</name>
    <dbReference type="NCBI Taxonomy" id="1978153"/>
    <lineage>
        <taxon>Archaea</taxon>
        <taxon>Candidatus Marsarchaeota</taxon>
        <taxon>Candidatus Marsarchaeota group 1</taxon>
    </lineage>
</organism>
<name>A0A2R6ALJ5_9ARCH</name>
<dbReference type="AlphaFoldDB" id="A0A2R6ALJ5"/>
<sequence>MIENELRIYPKVIEHQRLRAIQLIELCTMHTFRITAFVFDKNLIFKRMFPKALQKFARIENDKSMTIVIIPINHENECYVWYDAKHENDAQLSPLTRDARRRHV</sequence>
<proteinExistence type="predicted"/>
<accession>A0A2R6ALJ5</accession>
<protein>
    <submittedName>
        <fullName evidence="1">Uncharacterized protein</fullName>
    </submittedName>
</protein>
<reference evidence="1 2" key="1">
    <citation type="submission" date="2017-04" db="EMBL/GenBank/DDBJ databases">
        <title>Novel microbial lineages endemic to geothermal iron-oxide mats fill important gaps in the evolutionary history of Archaea.</title>
        <authorList>
            <person name="Jay Z.J."/>
            <person name="Beam J.P."/>
            <person name="Dlakic M."/>
            <person name="Rusch D.B."/>
            <person name="Kozubal M.A."/>
            <person name="Inskeep W.P."/>
        </authorList>
    </citation>
    <scope>NUCLEOTIDE SEQUENCE [LARGE SCALE GENOMIC DNA]</scope>
    <source>
        <strain evidence="1">OSP_B</strain>
    </source>
</reference>